<organism evidence="3 4">
    <name type="scientific">Candidatus Sulfurimonas marisnigri</name>
    <dbReference type="NCBI Taxonomy" id="2740405"/>
    <lineage>
        <taxon>Bacteria</taxon>
        <taxon>Pseudomonadati</taxon>
        <taxon>Campylobacterota</taxon>
        <taxon>Epsilonproteobacteria</taxon>
        <taxon>Campylobacterales</taxon>
        <taxon>Sulfurimonadaceae</taxon>
        <taxon>Sulfurimonas</taxon>
    </lineage>
</organism>
<dbReference type="Pfam" id="PF13203">
    <property type="entry name" value="DUF2201_N"/>
    <property type="match status" value="1"/>
</dbReference>
<evidence type="ECO:0000259" key="1">
    <source>
        <dbReference type="Pfam" id="PF09967"/>
    </source>
</evidence>
<proteinExistence type="predicted"/>
<evidence type="ECO:0000259" key="2">
    <source>
        <dbReference type="Pfam" id="PF13203"/>
    </source>
</evidence>
<feature type="domain" description="Putative metallopeptidase" evidence="2">
    <location>
        <begin position="4"/>
        <end position="247"/>
    </location>
</feature>
<protein>
    <recommendedName>
        <fullName evidence="5">VWA-like domain-containing protein</fullName>
    </recommendedName>
</protein>
<feature type="domain" description="VWA-like" evidence="1">
    <location>
        <begin position="255"/>
        <end position="377"/>
    </location>
</feature>
<name>A0A7S7LZG6_9BACT</name>
<accession>A0A7S7LZG6</accession>
<evidence type="ECO:0000313" key="4">
    <source>
        <dbReference type="Proteomes" id="UP000593836"/>
    </source>
</evidence>
<reference evidence="3 4" key="1">
    <citation type="submission" date="2020-05" db="EMBL/GenBank/DDBJ databases">
        <title>Sulfurimonas marisnigri, sp. nov., and Sulfurimonas baltica, sp. nov., manganese oxide reducing chemolithoautotrophs of the class Epsilonproteobacteria isolated from the pelagic redoxclines of the Black and Baltic Seas and emended description of the genus Sulfurimonas.</title>
        <authorList>
            <person name="Henkel J.V."/>
            <person name="Laudan C."/>
            <person name="Werner J."/>
            <person name="Neu T."/>
            <person name="Plewe S."/>
            <person name="Sproer C."/>
            <person name="Bunk B."/>
            <person name="Schulz-Vogt H.N."/>
        </authorList>
    </citation>
    <scope>NUCLEOTIDE SEQUENCE [LARGE SCALE GENOMIC DNA]</scope>
    <source>
        <strain evidence="3 4">SoZ1</strain>
    </source>
</reference>
<dbReference type="InterPro" id="IPR025154">
    <property type="entry name" value="Put_metallopeptidase_dom"/>
</dbReference>
<evidence type="ECO:0000313" key="3">
    <source>
        <dbReference type="EMBL" id="QOY54308.1"/>
    </source>
</evidence>
<dbReference type="InterPro" id="IPR018698">
    <property type="entry name" value="VWA-like_dom"/>
</dbReference>
<gene>
    <name evidence="3" type="ORF">HUE87_10575</name>
</gene>
<dbReference type="PANTHER" id="PTHR38730">
    <property type="entry name" value="SLL7028 PROTEIN"/>
    <property type="match status" value="1"/>
</dbReference>
<dbReference type="Pfam" id="PF09967">
    <property type="entry name" value="DUF2201"/>
    <property type="match status" value="1"/>
</dbReference>
<dbReference type="PANTHER" id="PTHR38730:SF1">
    <property type="entry name" value="SLL7028 PROTEIN"/>
    <property type="match status" value="1"/>
</dbReference>
<sequence>MTLQQKISQAKAKLLVDYPLFGTIASRLELSINDDIQSFKSNGVKLEYNSDFFQGLELSEMEFVFANGAMHASLAHESRKNGRSGWLWQLATDYAVNDMLVENGLERPHEAHYSKRFSGLYAEEIYAELKADILREDEGLEYEADDVNDIHPNNSNEDEQNEINPEAQNETIQTEQLFEEFAKATIEAEIKNGEIPAAIERFFNLTCKGKIDWRDEIKAALDRFHKDDYTLLPPNKKFLHVGIYLPSCISQRFKLVVAVDSSGSIDEKLLNEFLSELNFLMNTIQNYEIELLICDDKIQSHKTFYSGDILEADLKGGGATDFRAVFEFIQNELEDTKLLLYFTDLDGIFPHVAPFYDVKWISQKVAEVPFGEVILLED</sequence>
<dbReference type="RefSeq" id="WP_194366353.1">
    <property type="nucleotide sequence ID" value="NZ_CP054493.1"/>
</dbReference>
<evidence type="ECO:0008006" key="5">
    <source>
        <dbReference type="Google" id="ProtNLM"/>
    </source>
</evidence>
<keyword evidence="4" id="KW-1185">Reference proteome</keyword>
<dbReference type="KEGG" id="smas:HUE87_10575"/>
<dbReference type="EMBL" id="CP054493">
    <property type="protein sequence ID" value="QOY54308.1"/>
    <property type="molecule type" value="Genomic_DNA"/>
</dbReference>
<dbReference type="Proteomes" id="UP000593836">
    <property type="component" value="Chromosome"/>
</dbReference>
<dbReference type="AlphaFoldDB" id="A0A7S7LZG6"/>